<keyword evidence="3" id="KW-1185">Reference proteome</keyword>
<accession>A0ABQ7ADD0</accession>
<comment type="caution">
    <text evidence="2">The sequence shown here is derived from an EMBL/GenBank/DDBJ whole genome shotgun (WGS) entry which is preliminary data.</text>
</comment>
<reference evidence="2 3" key="1">
    <citation type="journal article" date="2020" name="BMC Genomics">
        <title>Intraspecific diversification of the crop wild relative Brassica cretica Lam. using demographic model selection.</title>
        <authorList>
            <person name="Kioukis A."/>
            <person name="Michalopoulou V.A."/>
            <person name="Briers L."/>
            <person name="Pirintsos S."/>
            <person name="Studholme D.J."/>
            <person name="Pavlidis P."/>
            <person name="Sarris P.F."/>
        </authorList>
    </citation>
    <scope>NUCLEOTIDE SEQUENCE [LARGE SCALE GENOMIC DNA]</scope>
    <source>
        <strain evidence="3">cv. PFS-1207/04</strain>
    </source>
</reference>
<sequence length="304" mass="34624">MAEEEVSEWKTMYGSHALDEFIVNEPHLFFLPQEHLRLMPKENSIINKLVSSKYDSSPRLQDITNALAMKRQPNQFSSSKHSKTDSSSPSSFTYEKYRSTGKAPAALFFDDTSGLNSLRCDSISLLETNYQSEKIVMNGEDYVCLCFLSSKHRACPTNDIDLTPIFVSQYAMDSLAVKFPYLVQVKLKKANKQVMPSVMHGEDYVRLGFFFGEKSRVAYIFDDSSFPPCTEYIISKSGGGQLDLLILDTSFKTLETVEFPCTKRGFLGRMTHEFDHHKDNECLEEWSSRKERTDLQRSAGNLAT</sequence>
<name>A0ABQ7ADD0_BRACR</name>
<dbReference type="PANTHER" id="PTHR42663">
    <property type="entry name" value="HYDROLASE C777.06C-RELATED-RELATED"/>
    <property type="match status" value="1"/>
</dbReference>
<evidence type="ECO:0000313" key="2">
    <source>
        <dbReference type="EMBL" id="KAF3495807.1"/>
    </source>
</evidence>
<gene>
    <name evidence="2" type="ORF">DY000_02055841</name>
</gene>
<dbReference type="EMBL" id="QGKV02002055">
    <property type="protein sequence ID" value="KAF3495807.1"/>
    <property type="molecule type" value="Genomic_DNA"/>
</dbReference>
<dbReference type="PANTHER" id="PTHR42663:SF17">
    <property type="entry name" value="GENOME ASSEMBLY, CHROMOSOME: A08"/>
    <property type="match status" value="1"/>
</dbReference>
<dbReference type="Proteomes" id="UP000266723">
    <property type="component" value="Unassembled WGS sequence"/>
</dbReference>
<feature type="region of interest" description="Disordered" evidence="1">
    <location>
        <begin position="71"/>
        <end position="95"/>
    </location>
</feature>
<evidence type="ECO:0000313" key="3">
    <source>
        <dbReference type="Proteomes" id="UP000266723"/>
    </source>
</evidence>
<proteinExistence type="predicted"/>
<evidence type="ECO:0000256" key="1">
    <source>
        <dbReference type="SAM" id="MobiDB-lite"/>
    </source>
</evidence>
<organism evidence="2 3">
    <name type="scientific">Brassica cretica</name>
    <name type="common">Mustard</name>
    <dbReference type="NCBI Taxonomy" id="69181"/>
    <lineage>
        <taxon>Eukaryota</taxon>
        <taxon>Viridiplantae</taxon>
        <taxon>Streptophyta</taxon>
        <taxon>Embryophyta</taxon>
        <taxon>Tracheophyta</taxon>
        <taxon>Spermatophyta</taxon>
        <taxon>Magnoliopsida</taxon>
        <taxon>eudicotyledons</taxon>
        <taxon>Gunneridae</taxon>
        <taxon>Pentapetalae</taxon>
        <taxon>rosids</taxon>
        <taxon>malvids</taxon>
        <taxon>Brassicales</taxon>
        <taxon>Brassicaceae</taxon>
        <taxon>Brassiceae</taxon>
        <taxon>Brassica</taxon>
    </lineage>
</organism>
<protein>
    <submittedName>
        <fullName evidence="2">Uncharacterized protein</fullName>
    </submittedName>
</protein>